<dbReference type="InterPro" id="IPR036291">
    <property type="entry name" value="NAD(P)-bd_dom_sf"/>
</dbReference>
<evidence type="ECO:0000313" key="4">
    <source>
        <dbReference type="Proteomes" id="UP000822688"/>
    </source>
</evidence>
<dbReference type="GO" id="GO:0005739">
    <property type="term" value="C:mitochondrion"/>
    <property type="evidence" value="ECO:0007669"/>
    <property type="project" value="TreeGrafter"/>
</dbReference>
<dbReference type="AlphaFoldDB" id="A0A8T0HF33"/>
<dbReference type="Gene3D" id="3.40.50.720">
    <property type="entry name" value="NAD(P)-binding Rossmann-like Domain"/>
    <property type="match status" value="1"/>
</dbReference>
<protein>
    <submittedName>
        <fullName evidence="3">Uncharacterized protein</fullName>
    </submittedName>
</protein>
<dbReference type="FunFam" id="3.40.50.720:FF:001507">
    <property type="entry name" value="Predicted protein"/>
    <property type="match status" value="1"/>
</dbReference>
<organism evidence="3 4">
    <name type="scientific">Ceratodon purpureus</name>
    <name type="common">Fire moss</name>
    <name type="synonym">Dicranum purpureum</name>
    <dbReference type="NCBI Taxonomy" id="3225"/>
    <lineage>
        <taxon>Eukaryota</taxon>
        <taxon>Viridiplantae</taxon>
        <taxon>Streptophyta</taxon>
        <taxon>Embryophyta</taxon>
        <taxon>Bryophyta</taxon>
        <taxon>Bryophytina</taxon>
        <taxon>Bryopsida</taxon>
        <taxon>Dicranidae</taxon>
        <taxon>Pseudoditrichales</taxon>
        <taxon>Ditrichaceae</taxon>
        <taxon>Ceratodon</taxon>
    </lineage>
</organism>
<dbReference type="InterPro" id="IPR051034">
    <property type="entry name" value="Mito_Enoyl-ACP_Reductase"/>
</dbReference>
<keyword evidence="4" id="KW-1185">Reference proteome</keyword>
<dbReference type="Proteomes" id="UP000822688">
    <property type="component" value="Chromosome 6"/>
</dbReference>
<name>A0A8T0HF33_CERPU</name>
<gene>
    <name evidence="3" type="ORF">KC19_6G100200</name>
</gene>
<proteinExistence type="predicted"/>
<dbReference type="GO" id="GO:0006631">
    <property type="term" value="P:fatty acid metabolic process"/>
    <property type="evidence" value="ECO:0007669"/>
    <property type="project" value="TreeGrafter"/>
</dbReference>
<accession>A0A8T0HF33</accession>
<keyword evidence="2" id="KW-0560">Oxidoreductase</keyword>
<dbReference type="PANTHER" id="PTHR43981:SF6">
    <property type="entry name" value="ALCOHOL DEHYDROGENASE-LIKE C-TERMINAL DOMAIN-CONTAINING PROTEIN"/>
    <property type="match status" value="1"/>
</dbReference>
<comment type="caution">
    <text evidence="3">The sequence shown here is derived from an EMBL/GenBank/DDBJ whole genome shotgun (WGS) entry which is preliminary data.</text>
</comment>
<sequence length="179" mass="19161">MAMSRVASLRPHGVLSLLRTQACMSTDATSAAEKVLKAANLQPGDVVVQNEADSELGKALIKAAKEKGFTTINILPNKPGVNESIELLKSIGGDVVVTEAYTNTWYMKRLISDLPKPSVGINCGEGSQATAVVKLLKEGGTLLTYGKSLPQEVTYPGAERRPLKWNDLLKAKKLNAQSL</sequence>
<reference evidence="3 4" key="1">
    <citation type="submission" date="2020-06" db="EMBL/GenBank/DDBJ databases">
        <title>WGS assembly of Ceratodon purpureus strain R40.</title>
        <authorList>
            <person name="Carey S.B."/>
            <person name="Jenkins J."/>
            <person name="Shu S."/>
            <person name="Lovell J.T."/>
            <person name="Sreedasyam A."/>
            <person name="Maumus F."/>
            <person name="Tiley G.P."/>
            <person name="Fernandez-Pozo N."/>
            <person name="Barry K."/>
            <person name="Chen C."/>
            <person name="Wang M."/>
            <person name="Lipzen A."/>
            <person name="Daum C."/>
            <person name="Saski C.A."/>
            <person name="Payton A.C."/>
            <person name="Mcbreen J.C."/>
            <person name="Conrad R.E."/>
            <person name="Kollar L.M."/>
            <person name="Olsson S."/>
            <person name="Huttunen S."/>
            <person name="Landis J.B."/>
            <person name="Wickett N.J."/>
            <person name="Johnson M.G."/>
            <person name="Rensing S.A."/>
            <person name="Grimwood J."/>
            <person name="Schmutz J."/>
            <person name="Mcdaniel S.F."/>
        </authorList>
    </citation>
    <scope>NUCLEOTIDE SEQUENCE [LARGE SCALE GENOMIC DNA]</scope>
    <source>
        <strain evidence="3 4">R40</strain>
    </source>
</reference>
<dbReference type="EMBL" id="CM026427">
    <property type="protein sequence ID" value="KAG0569575.1"/>
    <property type="molecule type" value="Genomic_DNA"/>
</dbReference>
<evidence type="ECO:0000256" key="2">
    <source>
        <dbReference type="ARBA" id="ARBA00023002"/>
    </source>
</evidence>
<dbReference type="OrthoDB" id="7482721at2759"/>
<evidence type="ECO:0000256" key="1">
    <source>
        <dbReference type="ARBA" id="ARBA00022857"/>
    </source>
</evidence>
<evidence type="ECO:0000313" key="3">
    <source>
        <dbReference type="EMBL" id="KAG0569575.1"/>
    </source>
</evidence>
<dbReference type="SUPFAM" id="SSF51735">
    <property type="entry name" value="NAD(P)-binding Rossmann-fold domains"/>
    <property type="match status" value="1"/>
</dbReference>
<dbReference type="GO" id="GO:0016491">
    <property type="term" value="F:oxidoreductase activity"/>
    <property type="evidence" value="ECO:0007669"/>
    <property type="project" value="UniProtKB-KW"/>
</dbReference>
<dbReference type="PANTHER" id="PTHR43981">
    <property type="entry name" value="ENOYL-[ACYL-CARRIER-PROTEIN] REDUCTASE, MITOCHONDRIAL"/>
    <property type="match status" value="1"/>
</dbReference>
<keyword evidence="1" id="KW-0521">NADP</keyword>